<dbReference type="OrthoDB" id="9814483at2"/>
<reference evidence="4" key="1">
    <citation type="submission" date="2017-10" db="EMBL/GenBank/DDBJ databases">
        <authorList>
            <person name="Kravchenko I.K."/>
            <person name="Grouzdev D.S."/>
        </authorList>
    </citation>
    <scope>NUCLEOTIDE SEQUENCE [LARGE SCALE GENOMIC DNA]</scope>
    <source>
        <strain evidence="4">B2</strain>
    </source>
</reference>
<protein>
    <recommendedName>
        <fullName evidence="2">VTT domain-containing protein</fullName>
    </recommendedName>
</protein>
<evidence type="ECO:0000313" key="4">
    <source>
        <dbReference type="Proteomes" id="UP000225379"/>
    </source>
</evidence>
<proteinExistence type="predicted"/>
<keyword evidence="1" id="KW-0812">Transmembrane</keyword>
<dbReference type="InterPro" id="IPR032816">
    <property type="entry name" value="VTT_dom"/>
</dbReference>
<keyword evidence="4" id="KW-1185">Reference proteome</keyword>
<dbReference type="EMBL" id="PDKW01000038">
    <property type="protein sequence ID" value="PGH58739.1"/>
    <property type="molecule type" value="Genomic_DNA"/>
</dbReference>
<feature type="transmembrane region" description="Helical" evidence="1">
    <location>
        <begin position="41"/>
        <end position="61"/>
    </location>
</feature>
<accession>A0A2B8BLY2</accession>
<dbReference type="Proteomes" id="UP000225379">
    <property type="component" value="Unassembled WGS sequence"/>
</dbReference>
<keyword evidence="1" id="KW-0472">Membrane</keyword>
<comment type="caution">
    <text evidence="3">The sequence shown here is derived from an EMBL/GenBank/DDBJ whole genome shotgun (WGS) entry which is preliminary data.</text>
</comment>
<dbReference type="PANTHER" id="PTHR42709:SF4">
    <property type="entry name" value="INNER MEMBRANE PROTEIN YQAA"/>
    <property type="match status" value="1"/>
</dbReference>
<gene>
    <name evidence="3" type="ORF">CRT60_04690</name>
</gene>
<dbReference type="PANTHER" id="PTHR42709">
    <property type="entry name" value="ALKALINE PHOSPHATASE LIKE PROTEIN"/>
    <property type="match status" value="1"/>
</dbReference>
<evidence type="ECO:0000256" key="1">
    <source>
        <dbReference type="SAM" id="Phobius"/>
    </source>
</evidence>
<feature type="domain" description="VTT" evidence="2">
    <location>
        <begin position="39"/>
        <end position="140"/>
    </location>
</feature>
<dbReference type="InterPro" id="IPR051311">
    <property type="entry name" value="DedA_domain"/>
</dbReference>
<sequence length="141" mass="15414">MGDVAAYGSLFLVALVAATIFPAQSELLLAGLHASGNYHDGLLILVATVGNVAGSTINWALGRYLMHFQDRRWFPVSRPLVERATGWYQRFGVWSLLLAWVPVIGDPLTLVAGILRVDLRLFLLLVTVGKLGRYVVLIVAI</sequence>
<keyword evidence="1" id="KW-1133">Transmembrane helix</keyword>
<dbReference type="Pfam" id="PF09335">
    <property type="entry name" value="VTT_dom"/>
    <property type="match status" value="1"/>
</dbReference>
<evidence type="ECO:0000313" key="3">
    <source>
        <dbReference type="EMBL" id="PGH58739.1"/>
    </source>
</evidence>
<feature type="transmembrane region" description="Helical" evidence="1">
    <location>
        <begin position="93"/>
        <end position="115"/>
    </location>
</feature>
<organism evidence="3 4">
    <name type="scientific">Azospirillum palustre</name>
    <dbReference type="NCBI Taxonomy" id="2044885"/>
    <lineage>
        <taxon>Bacteria</taxon>
        <taxon>Pseudomonadati</taxon>
        <taxon>Pseudomonadota</taxon>
        <taxon>Alphaproteobacteria</taxon>
        <taxon>Rhodospirillales</taxon>
        <taxon>Azospirillaceae</taxon>
        <taxon>Azospirillum</taxon>
    </lineage>
</organism>
<name>A0A2B8BLY2_9PROT</name>
<evidence type="ECO:0000259" key="2">
    <source>
        <dbReference type="Pfam" id="PF09335"/>
    </source>
</evidence>
<dbReference type="AlphaFoldDB" id="A0A2B8BLY2"/>